<evidence type="ECO:0000256" key="8">
    <source>
        <dbReference type="ARBA" id="ARBA00022827"/>
    </source>
</evidence>
<dbReference type="SUPFAM" id="SSF56176">
    <property type="entry name" value="FAD-binding/transporter-associated domain-like"/>
    <property type="match status" value="1"/>
</dbReference>
<dbReference type="GO" id="GO:0051301">
    <property type="term" value="P:cell division"/>
    <property type="evidence" value="ECO:0007669"/>
    <property type="project" value="UniProtKB-KW"/>
</dbReference>
<dbReference type="PROSITE" id="PS51387">
    <property type="entry name" value="FAD_PCMH"/>
    <property type="match status" value="1"/>
</dbReference>
<evidence type="ECO:0000256" key="7">
    <source>
        <dbReference type="ARBA" id="ARBA00022630"/>
    </source>
</evidence>
<evidence type="ECO:0000313" key="19">
    <source>
        <dbReference type="Proteomes" id="UP000623269"/>
    </source>
</evidence>
<dbReference type="AlphaFoldDB" id="A0A8J7H5F5"/>
<keyword evidence="12 16" id="KW-0560">Oxidoreductase</keyword>
<evidence type="ECO:0000256" key="15">
    <source>
        <dbReference type="ARBA" id="ARBA00048914"/>
    </source>
</evidence>
<dbReference type="PANTHER" id="PTHR21071">
    <property type="entry name" value="UDP-N-ACETYLENOLPYRUVOYLGLUCOSAMINE REDUCTASE"/>
    <property type="match status" value="1"/>
</dbReference>
<dbReference type="InterPro" id="IPR016167">
    <property type="entry name" value="FAD-bd_PCMH_sub1"/>
</dbReference>
<evidence type="ECO:0000256" key="6">
    <source>
        <dbReference type="ARBA" id="ARBA00022618"/>
    </source>
</evidence>
<comment type="function">
    <text evidence="2 16">Cell wall formation.</text>
</comment>
<dbReference type="GO" id="GO:0008360">
    <property type="term" value="P:regulation of cell shape"/>
    <property type="evidence" value="ECO:0007669"/>
    <property type="project" value="UniProtKB-KW"/>
</dbReference>
<evidence type="ECO:0000256" key="9">
    <source>
        <dbReference type="ARBA" id="ARBA00022857"/>
    </source>
</evidence>
<organism evidence="18 19">
    <name type="scientific">Mobilitalea sibirica</name>
    <dbReference type="NCBI Taxonomy" id="1462919"/>
    <lineage>
        <taxon>Bacteria</taxon>
        <taxon>Bacillati</taxon>
        <taxon>Bacillota</taxon>
        <taxon>Clostridia</taxon>
        <taxon>Lachnospirales</taxon>
        <taxon>Lachnospiraceae</taxon>
        <taxon>Mobilitalea</taxon>
    </lineage>
</organism>
<keyword evidence="6 16" id="KW-0132">Cell division</keyword>
<evidence type="ECO:0000313" key="18">
    <source>
        <dbReference type="EMBL" id="MBH1942557.1"/>
    </source>
</evidence>
<proteinExistence type="inferred from homology"/>
<dbReference type="Gene3D" id="3.30.43.10">
    <property type="entry name" value="Uridine Diphospho-n-acetylenolpyruvylglucosamine Reductase, domain 2"/>
    <property type="match status" value="1"/>
</dbReference>
<comment type="catalytic activity">
    <reaction evidence="15 16">
        <text>UDP-N-acetyl-alpha-D-muramate + NADP(+) = UDP-N-acetyl-3-O-(1-carboxyvinyl)-alpha-D-glucosamine + NADPH + H(+)</text>
        <dbReference type="Rhea" id="RHEA:12248"/>
        <dbReference type="ChEBI" id="CHEBI:15378"/>
        <dbReference type="ChEBI" id="CHEBI:57783"/>
        <dbReference type="ChEBI" id="CHEBI:58349"/>
        <dbReference type="ChEBI" id="CHEBI:68483"/>
        <dbReference type="ChEBI" id="CHEBI:70757"/>
        <dbReference type="EC" id="1.3.1.98"/>
    </reaction>
</comment>
<evidence type="ECO:0000256" key="12">
    <source>
        <dbReference type="ARBA" id="ARBA00023002"/>
    </source>
</evidence>
<evidence type="ECO:0000256" key="14">
    <source>
        <dbReference type="ARBA" id="ARBA00023316"/>
    </source>
</evidence>
<comment type="similarity">
    <text evidence="16">Belongs to the MurB family.</text>
</comment>
<dbReference type="InterPro" id="IPR036318">
    <property type="entry name" value="FAD-bd_PCMH-like_sf"/>
</dbReference>
<dbReference type="NCBIfam" id="NF010480">
    <property type="entry name" value="PRK13905.1"/>
    <property type="match status" value="1"/>
</dbReference>
<feature type="active site" description="Proton donor" evidence="16">
    <location>
        <position position="208"/>
    </location>
</feature>
<feature type="active site" evidence="16">
    <location>
        <position position="158"/>
    </location>
</feature>
<comment type="pathway">
    <text evidence="4 16">Cell wall biogenesis; peptidoglycan biosynthesis.</text>
</comment>
<dbReference type="InterPro" id="IPR016166">
    <property type="entry name" value="FAD-bd_PCMH"/>
</dbReference>
<dbReference type="EMBL" id="JAEAGR010000027">
    <property type="protein sequence ID" value="MBH1942557.1"/>
    <property type="molecule type" value="Genomic_DNA"/>
</dbReference>
<keyword evidence="11 16" id="KW-0573">Peptidoglycan synthesis</keyword>
<dbReference type="Gene3D" id="3.30.465.10">
    <property type="match status" value="1"/>
</dbReference>
<dbReference type="InterPro" id="IPR016169">
    <property type="entry name" value="FAD-bd_PCMH_sub2"/>
</dbReference>
<dbReference type="EC" id="1.3.1.98" evidence="16"/>
<reference evidence="18" key="1">
    <citation type="submission" date="2020-12" db="EMBL/GenBank/DDBJ databases">
        <title>M. sibirica DSM 26468T genome.</title>
        <authorList>
            <person name="Thieme N."/>
            <person name="Rettenmaier R."/>
            <person name="Zverlov V."/>
            <person name="Liebl W."/>
        </authorList>
    </citation>
    <scope>NUCLEOTIDE SEQUENCE</scope>
    <source>
        <strain evidence="18">DSM 26468</strain>
    </source>
</reference>
<accession>A0A8J7H5F5</accession>
<dbReference type="SUPFAM" id="SSF56194">
    <property type="entry name" value="Uridine diphospho-N-Acetylenolpyruvylglucosamine reductase, MurB, C-terminal domain"/>
    <property type="match status" value="1"/>
</dbReference>
<evidence type="ECO:0000256" key="5">
    <source>
        <dbReference type="ARBA" id="ARBA00022490"/>
    </source>
</evidence>
<dbReference type="InterPro" id="IPR011601">
    <property type="entry name" value="MurB_C"/>
</dbReference>
<name>A0A8J7H5F5_9FIRM</name>
<dbReference type="GO" id="GO:0008762">
    <property type="term" value="F:UDP-N-acetylmuramate dehydrogenase activity"/>
    <property type="evidence" value="ECO:0007669"/>
    <property type="project" value="UniProtKB-UniRule"/>
</dbReference>
<keyword evidence="8 16" id="KW-0274">FAD</keyword>
<keyword evidence="10 16" id="KW-0133">Cell shape</keyword>
<dbReference type="UniPathway" id="UPA00219"/>
<dbReference type="GO" id="GO:0071949">
    <property type="term" value="F:FAD binding"/>
    <property type="evidence" value="ECO:0007669"/>
    <property type="project" value="InterPro"/>
</dbReference>
<dbReference type="NCBIfam" id="TIGR00179">
    <property type="entry name" value="murB"/>
    <property type="match status" value="1"/>
</dbReference>
<keyword evidence="19" id="KW-1185">Reference proteome</keyword>
<dbReference type="PANTHER" id="PTHR21071:SF4">
    <property type="entry name" value="UDP-N-ACETYLENOLPYRUVOYLGLUCOSAMINE REDUCTASE"/>
    <property type="match status" value="1"/>
</dbReference>
<dbReference type="GO" id="GO:0071555">
    <property type="term" value="P:cell wall organization"/>
    <property type="evidence" value="ECO:0007669"/>
    <property type="project" value="UniProtKB-KW"/>
</dbReference>
<evidence type="ECO:0000256" key="11">
    <source>
        <dbReference type="ARBA" id="ARBA00022984"/>
    </source>
</evidence>
<gene>
    <name evidence="16 18" type="primary">murB</name>
    <name evidence="18" type="ORF">I5677_16820</name>
</gene>
<keyword evidence="9 16" id="KW-0521">NADP</keyword>
<dbReference type="InterPro" id="IPR036635">
    <property type="entry name" value="MurB_C_sf"/>
</dbReference>
<evidence type="ECO:0000256" key="3">
    <source>
        <dbReference type="ARBA" id="ARBA00004496"/>
    </source>
</evidence>
<evidence type="ECO:0000256" key="16">
    <source>
        <dbReference type="HAMAP-Rule" id="MF_00037"/>
    </source>
</evidence>
<evidence type="ECO:0000256" key="2">
    <source>
        <dbReference type="ARBA" id="ARBA00003921"/>
    </source>
</evidence>
<dbReference type="HAMAP" id="MF_00037">
    <property type="entry name" value="MurB"/>
    <property type="match status" value="1"/>
</dbReference>
<evidence type="ECO:0000256" key="10">
    <source>
        <dbReference type="ARBA" id="ARBA00022960"/>
    </source>
</evidence>
<dbReference type="Pfam" id="PF02873">
    <property type="entry name" value="MurB_C"/>
    <property type="match status" value="1"/>
</dbReference>
<evidence type="ECO:0000259" key="17">
    <source>
        <dbReference type="PROSITE" id="PS51387"/>
    </source>
</evidence>
<sequence length="295" mass="32757">MQKERLEYHTSLHIGGEADYLVTPSTVDEIKEVTMLCKMNAIPYYIIGNGSNLLASDQGYRGVIIKLGERFSQVTIEDGRVTAQAGVLLSKLANMVAKNGLTGFEFAAGIPGTLGGAVTMNAGAYDGEIKQCIISVKVMDRQGDVFELDKEELELEYRSSILQKKNYILLEAVLQFDQGDMISIMERINELNNLRKEKQPLEQYSAGSTFKRPQGYYAGKLINDAGLRGYQVGQAAVSEKHCGFIINKGSATAKEFLTVIQDVRRTVYEKFGVKLEPEVKFLGEFDEELIEAEII</sequence>
<protein>
    <recommendedName>
        <fullName evidence="16">UDP-N-acetylenolpyruvoylglucosamine reductase</fullName>
        <ecNumber evidence="16">1.3.1.98</ecNumber>
    </recommendedName>
    <alternativeName>
        <fullName evidence="16">UDP-N-acetylmuramate dehydrogenase</fullName>
    </alternativeName>
</protein>
<dbReference type="Gene3D" id="3.90.78.10">
    <property type="entry name" value="UDP-N-acetylenolpyruvoylglucosamine reductase, C-terminal domain"/>
    <property type="match status" value="1"/>
</dbReference>
<comment type="caution">
    <text evidence="18">The sequence shown here is derived from an EMBL/GenBank/DDBJ whole genome shotgun (WGS) entry which is preliminary data.</text>
</comment>
<dbReference type="InterPro" id="IPR006094">
    <property type="entry name" value="Oxid_FAD_bind_N"/>
</dbReference>
<feature type="domain" description="FAD-binding PCMH-type" evidence="17">
    <location>
        <begin position="14"/>
        <end position="179"/>
    </location>
</feature>
<keyword evidence="13 16" id="KW-0131">Cell cycle</keyword>
<dbReference type="InterPro" id="IPR003170">
    <property type="entry name" value="MurB"/>
</dbReference>
<dbReference type="GO" id="GO:0009252">
    <property type="term" value="P:peptidoglycan biosynthetic process"/>
    <property type="evidence" value="ECO:0007669"/>
    <property type="project" value="UniProtKB-UniRule"/>
</dbReference>
<dbReference type="Pfam" id="PF01565">
    <property type="entry name" value="FAD_binding_4"/>
    <property type="match status" value="1"/>
</dbReference>
<keyword evidence="7 16" id="KW-0285">Flavoprotein</keyword>
<keyword evidence="5 16" id="KW-0963">Cytoplasm</keyword>
<keyword evidence="14 16" id="KW-0961">Cell wall biogenesis/degradation</keyword>
<comment type="cofactor">
    <cofactor evidence="1 16">
        <name>FAD</name>
        <dbReference type="ChEBI" id="CHEBI:57692"/>
    </cofactor>
</comment>
<dbReference type="Proteomes" id="UP000623269">
    <property type="component" value="Unassembled WGS sequence"/>
</dbReference>
<evidence type="ECO:0000256" key="1">
    <source>
        <dbReference type="ARBA" id="ARBA00001974"/>
    </source>
</evidence>
<evidence type="ECO:0000256" key="4">
    <source>
        <dbReference type="ARBA" id="ARBA00004752"/>
    </source>
</evidence>
<evidence type="ECO:0000256" key="13">
    <source>
        <dbReference type="ARBA" id="ARBA00023306"/>
    </source>
</evidence>
<dbReference type="GO" id="GO:0005829">
    <property type="term" value="C:cytosol"/>
    <property type="evidence" value="ECO:0007669"/>
    <property type="project" value="TreeGrafter"/>
</dbReference>
<comment type="subcellular location">
    <subcellularLocation>
        <location evidence="3 16">Cytoplasm</location>
    </subcellularLocation>
</comment>
<feature type="active site" evidence="16">
    <location>
        <position position="278"/>
    </location>
</feature>